<keyword evidence="12" id="KW-1185">Reference proteome</keyword>
<keyword evidence="3 6" id="KW-0347">Helicase</keyword>
<dbReference type="PANTHER" id="PTHR47959">
    <property type="entry name" value="ATP-DEPENDENT RNA HELICASE RHLE-RELATED"/>
    <property type="match status" value="1"/>
</dbReference>
<dbReference type="Gene3D" id="3.40.50.300">
    <property type="entry name" value="P-loop containing nucleotide triphosphate hydrolases"/>
    <property type="match status" value="2"/>
</dbReference>
<evidence type="ECO:0000256" key="1">
    <source>
        <dbReference type="ARBA" id="ARBA00022741"/>
    </source>
</evidence>
<feature type="compositionally biased region" description="Basic and acidic residues" evidence="7">
    <location>
        <begin position="557"/>
        <end position="567"/>
    </location>
</feature>
<gene>
    <name evidence="11" type="ORF">TrVE_jg9521</name>
</gene>
<feature type="short sequence motif" description="Q motif" evidence="5">
    <location>
        <begin position="41"/>
        <end position="69"/>
    </location>
</feature>
<dbReference type="PROSITE" id="PS51192">
    <property type="entry name" value="HELICASE_ATP_BIND_1"/>
    <property type="match status" value="1"/>
</dbReference>
<dbReference type="CDD" id="cd18787">
    <property type="entry name" value="SF2_C_DEAD"/>
    <property type="match status" value="1"/>
</dbReference>
<feature type="domain" description="Helicase C-terminal" evidence="9">
    <location>
        <begin position="354"/>
        <end position="498"/>
    </location>
</feature>
<dbReference type="Proteomes" id="UP001165160">
    <property type="component" value="Unassembled WGS sequence"/>
</dbReference>
<dbReference type="InterPro" id="IPR050079">
    <property type="entry name" value="DEAD_box_RNA_helicase"/>
</dbReference>
<dbReference type="InterPro" id="IPR027417">
    <property type="entry name" value="P-loop_NTPase"/>
</dbReference>
<dbReference type="SMART" id="SM00490">
    <property type="entry name" value="HELICc"/>
    <property type="match status" value="1"/>
</dbReference>
<dbReference type="PROSITE" id="PS51194">
    <property type="entry name" value="HELICASE_CTER"/>
    <property type="match status" value="1"/>
</dbReference>
<dbReference type="PROSITE" id="PS51195">
    <property type="entry name" value="Q_MOTIF"/>
    <property type="match status" value="1"/>
</dbReference>
<dbReference type="GO" id="GO:0003724">
    <property type="term" value="F:RNA helicase activity"/>
    <property type="evidence" value="ECO:0007669"/>
    <property type="project" value="InterPro"/>
</dbReference>
<dbReference type="InterPro" id="IPR014001">
    <property type="entry name" value="Helicase_ATP-bd"/>
</dbReference>
<dbReference type="PROSITE" id="PS00039">
    <property type="entry name" value="DEAD_ATP_HELICASE"/>
    <property type="match status" value="1"/>
</dbReference>
<organism evidence="11 12">
    <name type="scientific">Triparma verrucosa</name>
    <dbReference type="NCBI Taxonomy" id="1606542"/>
    <lineage>
        <taxon>Eukaryota</taxon>
        <taxon>Sar</taxon>
        <taxon>Stramenopiles</taxon>
        <taxon>Ochrophyta</taxon>
        <taxon>Bolidophyceae</taxon>
        <taxon>Parmales</taxon>
        <taxon>Triparmaceae</taxon>
        <taxon>Triparma</taxon>
    </lineage>
</organism>
<feature type="region of interest" description="Disordered" evidence="7">
    <location>
        <begin position="528"/>
        <end position="567"/>
    </location>
</feature>
<dbReference type="SMART" id="SM00487">
    <property type="entry name" value="DEXDc"/>
    <property type="match status" value="1"/>
</dbReference>
<feature type="domain" description="Helicase ATP-binding" evidence="8">
    <location>
        <begin position="72"/>
        <end position="248"/>
    </location>
</feature>
<name>A0A9W7ENV8_9STRA</name>
<evidence type="ECO:0000256" key="7">
    <source>
        <dbReference type="SAM" id="MobiDB-lite"/>
    </source>
</evidence>
<keyword evidence="2 6" id="KW-0378">Hydrolase</keyword>
<dbReference type="InterPro" id="IPR014014">
    <property type="entry name" value="RNA_helicase_DEAD_Q_motif"/>
</dbReference>
<dbReference type="PANTHER" id="PTHR47959:SF24">
    <property type="entry name" value="ATP-DEPENDENT RNA HELICASE"/>
    <property type="match status" value="1"/>
</dbReference>
<keyword evidence="1 6" id="KW-0547">Nucleotide-binding</keyword>
<keyword evidence="4 6" id="KW-0067">ATP-binding</keyword>
<dbReference type="EMBL" id="BRXX01000073">
    <property type="protein sequence ID" value="GMH87559.1"/>
    <property type="molecule type" value="Genomic_DNA"/>
</dbReference>
<sequence length="567" mass="61943">MSVLFGKRTKKRKSSERSQEPASDPQPVNVDQTEGNYVKHTTFASLKLPQPLIASLKTLKINKPSRIQSLSIPPILLGSHLFGLASTGSGKTLAFALPILTTLSNDPYGVYCVVLSPTRELSKQINEQISIVGSPYNIRSELIVGGGDMVRQSVGVGRKPHFIVGTPGRVRDILGQGDVRLKGCRYLVLDEADRLLSDRLNSGFGEDVMEIRRRCGEGRRCQVLAFSATGGPKVMGMVEALVGGERVVRIGGDVEEKGGASEGEESEEEGAAEKKKKTNKKVDEDGEDQPTKKAKATAKKQAAIPAGLKQQYIFMPHALRDAYLVTCLQKMVWNGGVKADGEEEEGSGWTLKEESDDEGSGLAKSAVVFVGTCERAAHMEGTLRELGIDCVALHSLLSQDRRDAALGKFKSQRVRILIATDIASRGLDIPSVALVLNSELPRKASDYIHRVGRTARAGRRGTAVSLVGEEDISLVHACEALSGRSLQKNEDIKDKDVLKLLGSVAKASRLTKVRLDEVGFGKLVKKKEQRKEKDRKIRDKLIQKMSKDKKMKRKKKEEREKEGKGKG</sequence>
<dbReference type="Pfam" id="PF00270">
    <property type="entry name" value="DEAD"/>
    <property type="match status" value="1"/>
</dbReference>
<evidence type="ECO:0000256" key="4">
    <source>
        <dbReference type="ARBA" id="ARBA00022840"/>
    </source>
</evidence>
<reference evidence="12" key="1">
    <citation type="journal article" date="2023" name="Commun. Biol.">
        <title>Genome analysis of Parmales, the sister group of diatoms, reveals the evolutionary specialization of diatoms from phago-mixotrophs to photoautotrophs.</title>
        <authorList>
            <person name="Ban H."/>
            <person name="Sato S."/>
            <person name="Yoshikawa S."/>
            <person name="Yamada K."/>
            <person name="Nakamura Y."/>
            <person name="Ichinomiya M."/>
            <person name="Sato N."/>
            <person name="Blanc-Mathieu R."/>
            <person name="Endo H."/>
            <person name="Kuwata A."/>
            <person name="Ogata H."/>
        </authorList>
    </citation>
    <scope>NUCLEOTIDE SEQUENCE [LARGE SCALE GENOMIC DNA]</scope>
    <source>
        <strain evidence="12">NIES 3699</strain>
    </source>
</reference>
<dbReference type="GO" id="GO:0005829">
    <property type="term" value="C:cytosol"/>
    <property type="evidence" value="ECO:0007669"/>
    <property type="project" value="TreeGrafter"/>
</dbReference>
<dbReference type="GO" id="GO:0016787">
    <property type="term" value="F:hydrolase activity"/>
    <property type="evidence" value="ECO:0007669"/>
    <property type="project" value="UniProtKB-KW"/>
</dbReference>
<dbReference type="InterPro" id="IPR011545">
    <property type="entry name" value="DEAD/DEAH_box_helicase_dom"/>
</dbReference>
<dbReference type="Pfam" id="PF00271">
    <property type="entry name" value="Helicase_C"/>
    <property type="match status" value="1"/>
</dbReference>
<feature type="domain" description="DEAD-box RNA helicase Q" evidence="10">
    <location>
        <begin position="41"/>
        <end position="69"/>
    </location>
</feature>
<dbReference type="SUPFAM" id="SSF52540">
    <property type="entry name" value="P-loop containing nucleoside triphosphate hydrolases"/>
    <property type="match status" value="1"/>
</dbReference>
<evidence type="ECO:0000259" key="9">
    <source>
        <dbReference type="PROSITE" id="PS51194"/>
    </source>
</evidence>
<evidence type="ECO:0000256" key="5">
    <source>
        <dbReference type="PROSITE-ProRule" id="PRU00552"/>
    </source>
</evidence>
<evidence type="ECO:0000256" key="2">
    <source>
        <dbReference type="ARBA" id="ARBA00022801"/>
    </source>
</evidence>
<protein>
    <submittedName>
        <fullName evidence="11">Uncharacterized protein</fullName>
    </submittedName>
</protein>
<comment type="caution">
    <text evidence="11">The sequence shown here is derived from an EMBL/GenBank/DDBJ whole genome shotgun (WGS) entry which is preliminary data.</text>
</comment>
<dbReference type="GO" id="GO:0005524">
    <property type="term" value="F:ATP binding"/>
    <property type="evidence" value="ECO:0007669"/>
    <property type="project" value="UniProtKB-KW"/>
</dbReference>
<feature type="compositionally biased region" description="Basic and acidic residues" evidence="7">
    <location>
        <begin position="529"/>
        <end position="548"/>
    </location>
</feature>
<feature type="region of interest" description="Disordered" evidence="7">
    <location>
        <begin position="1"/>
        <end position="32"/>
    </location>
</feature>
<evidence type="ECO:0000259" key="8">
    <source>
        <dbReference type="PROSITE" id="PS51192"/>
    </source>
</evidence>
<dbReference type="InterPro" id="IPR001650">
    <property type="entry name" value="Helicase_C-like"/>
</dbReference>
<dbReference type="InterPro" id="IPR000629">
    <property type="entry name" value="RNA-helicase_DEAD-box_CS"/>
</dbReference>
<dbReference type="GO" id="GO:0003676">
    <property type="term" value="F:nucleic acid binding"/>
    <property type="evidence" value="ECO:0007669"/>
    <property type="project" value="InterPro"/>
</dbReference>
<feature type="region of interest" description="Disordered" evidence="7">
    <location>
        <begin position="253"/>
        <end position="300"/>
    </location>
</feature>
<evidence type="ECO:0000256" key="6">
    <source>
        <dbReference type="RuleBase" id="RU000492"/>
    </source>
</evidence>
<evidence type="ECO:0000256" key="3">
    <source>
        <dbReference type="ARBA" id="ARBA00022806"/>
    </source>
</evidence>
<comment type="similarity">
    <text evidence="6">Belongs to the DEAD box helicase family.</text>
</comment>
<evidence type="ECO:0000313" key="11">
    <source>
        <dbReference type="EMBL" id="GMH87559.1"/>
    </source>
</evidence>
<dbReference type="AlphaFoldDB" id="A0A9W7ENV8"/>
<evidence type="ECO:0000313" key="12">
    <source>
        <dbReference type="Proteomes" id="UP001165160"/>
    </source>
</evidence>
<evidence type="ECO:0000259" key="10">
    <source>
        <dbReference type="PROSITE" id="PS51195"/>
    </source>
</evidence>
<proteinExistence type="inferred from homology"/>
<accession>A0A9W7ENV8</accession>